<sequence>MDGGGIEDGAESPRMTAPAPVRRASMSRSLLRAANQRGEEESVSVEAVLASLGDRSFSWAILVFALVNLIPAPLGSTLVTAVPLLIVTAQMALGAHHLWLPRVIARRRVSRKALKRAVIRLRPLVRPIERTLKPRRPWLFTARNERIVGAMLFAVSVALFTPLPLTGAFPAWSLVVSALALLDRDGTVLLAGLTAGAASIAVTVAVVAAVLAGVESFFV</sequence>
<keyword evidence="2" id="KW-0812">Transmembrane</keyword>
<feature type="transmembrane region" description="Helical" evidence="2">
    <location>
        <begin position="189"/>
        <end position="214"/>
    </location>
</feature>
<reference evidence="3 4" key="1">
    <citation type="submission" date="2016-10" db="EMBL/GenBank/DDBJ databases">
        <authorList>
            <person name="de Groot N.N."/>
        </authorList>
    </citation>
    <scope>NUCLEOTIDE SEQUENCE [LARGE SCALE GENOMIC DNA]</scope>
    <source>
        <strain evidence="3 4">DSM 15345</strain>
    </source>
</reference>
<dbReference type="STRING" id="89524.SAMN05444370_10449"/>
<gene>
    <name evidence="3" type="ORF">SAMN05444370_10449</name>
</gene>
<feature type="transmembrane region" description="Helical" evidence="2">
    <location>
        <begin position="147"/>
        <end position="169"/>
    </location>
</feature>
<dbReference type="PANTHER" id="PTHR41795">
    <property type="entry name" value="EXOPOLYSACCHARIDE SYNTHESIS PROTEIN"/>
    <property type="match status" value="1"/>
</dbReference>
<evidence type="ECO:0000256" key="2">
    <source>
        <dbReference type="SAM" id="Phobius"/>
    </source>
</evidence>
<organism evidence="3 4">
    <name type="scientific">Rubrimonas cliftonensis</name>
    <dbReference type="NCBI Taxonomy" id="89524"/>
    <lineage>
        <taxon>Bacteria</taxon>
        <taxon>Pseudomonadati</taxon>
        <taxon>Pseudomonadota</taxon>
        <taxon>Alphaproteobacteria</taxon>
        <taxon>Rhodobacterales</taxon>
        <taxon>Paracoccaceae</taxon>
        <taxon>Rubrimonas</taxon>
    </lineage>
</organism>
<dbReference type="Proteomes" id="UP000198703">
    <property type="component" value="Unassembled WGS sequence"/>
</dbReference>
<keyword evidence="2" id="KW-0472">Membrane</keyword>
<feature type="transmembrane region" description="Helical" evidence="2">
    <location>
        <begin position="57"/>
        <end position="74"/>
    </location>
</feature>
<evidence type="ECO:0000256" key="1">
    <source>
        <dbReference type="SAM" id="MobiDB-lite"/>
    </source>
</evidence>
<name>A0A1H4A3I2_9RHOB</name>
<keyword evidence="2" id="KW-1133">Transmembrane helix</keyword>
<keyword evidence="4" id="KW-1185">Reference proteome</keyword>
<feature type="region of interest" description="Disordered" evidence="1">
    <location>
        <begin position="1"/>
        <end position="24"/>
    </location>
</feature>
<accession>A0A1H4A3I2</accession>
<feature type="transmembrane region" description="Helical" evidence="2">
    <location>
        <begin position="80"/>
        <end position="100"/>
    </location>
</feature>
<protein>
    <submittedName>
        <fullName evidence="3">Uncharacterized conserved protein</fullName>
    </submittedName>
</protein>
<dbReference type="Pfam" id="PF06055">
    <property type="entry name" value="ExoD"/>
    <property type="match status" value="1"/>
</dbReference>
<evidence type="ECO:0000313" key="3">
    <source>
        <dbReference type="EMBL" id="SEA30430.1"/>
    </source>
</evidence>
<dbReference type="PIRSF" id="PIRSF033239">
    <property type="entry name" value="ExoD"/>
    <property type="match status" value="1"/>
</dbReference>
<dbReference type="AlphaFoldDB" id="A0A1H4A3I2"/>
<proteinExistence type="predicted"/>
<dbReference type="PANTHER" id="PTHR41795:SF1">
    <property type="entry name" value="EXOPOLYSACCHARIDE SYNTHESIS PROTEIN"/>
    <property type="match status" value="1"/>
</dbReference>
<dbReference type="EMBL" id="FNQM01000004">
    <property type="protein sequence ID" value="SEA30430.1"/>
    <property type="molecule type" value="Genomic_DNA"/>
</dbReference>
<evidence type="ECO:0000313" key="4">
    <source>
        <dbReference type="Proteomes" id="UP000198703"/>
    </source>
</evidence>
<dbReference type="OrthoDB" id="8550083at2"/>
<dbReference type="InterPro" id="IPR010331">
    <property type="entry name" value="ExoD"/>
</dbReference>